<evidence type="ECO:0000256" key="2">
    <source>
        <dbReference type="ARBA" id="ARBA00023125"/>
    </source>
</evidence>
<feature type="domain" description="HTH arsR-type" evidence="4">
    <location>
        <begin position="14"/>
        <end position="95"/>
    </location>
</feature>
<protein>
    <submittedName>
        <fullName evidence="5">Winged helix-turn-helix domain-containing protein</fullName>
    </submittedName>
</protein>
<organism evidence="5 6">
    <name type="scientific">Saxibacter everestensis</name>
    <dbReference type="NCBI Taxonomy" id="2909229"/>
    <lineage>
        <taxon>Bacteria</taxon>
        <taxon>Bacillati</taxon>
        <taxon>Actinomycetota</taxon>
        <taxon>Actinomycetes</taxon>
        <taxon>Micrococcales</taxon>
        <taxon>Brevibacteriaceae</taxon>
        <taxon>Saxibacter</taxon>
    </lineage>
</organism>
<dbReference type="InterPro" id="IPR036390">
    <property type="entry name" value="WH_DNA-bd_sf"/>
</dbReference>
<reference evidence="5 6" key="1">
    <citation type="submission" date="2023-05" db="EMBL/GenBank/DDBJ databases">
        <title>Lithophilousrod everest ZFBP1038 complete genpme.</title>
        <authorList>
            <person name="Tian M."/>
        </authorList>
    </citation>
    <scope>NUCLEOTIDE SEQUENCE [LARGE SCALE GENOMIC DNA]</scope>
    <source>
        <strain evidence="5 6">ZFBP1038</strain>
    </source>
</reference>
<dbReference type="InterPro" id="IPR001845">
    <property type="entry name" value="HTH_ArsR_DNA-bd_dom"/>
</dbReference>
<keyword evidence="3" id="KW-0804">Transcription</keyword>
<keyword evidence="6" id="KW-1185">Reference proteome</keyword>
<sequence>MTYEGEAARDATAEEAKALAHPVRIRILQVLRGESKTNKEIAEVLGTTPGATLHHINLLADQGFIETQGVRAGRRGAREVPYSATGKTTILSFQENTPASMNVRSAILQSAVDSYTAASETDRFGEASITLHLTPERLAELRRKLQDLVTEYKDDPTTQATNKYGFFGAAYRHKTL</sequence>
<dbReference type="Pfam" id="PF12840">
    <property type="entry name" value="HTH_20"/>
    <property type="match status" value="1"/>
</dbReference>
<dbReference type="SUPFAM" id="SSF46785">
    <property type="entry name" value="Winged helix' DNA-binding domain"/>
    <property type="match status" value="1"/>
</dbReference>
<dbReference type="InterPro" id="IPR011991">
    <property type="entry name" value="ArsR-like_HTH"/>
</dbReference>
<dbReference type="RefSeq" id="WP_349640403.1">
    <property type="nucleotide sequence ID" value="NZ_CP090958.1"/>
</dbReference>
<evidence type="ECO:0000313" key="5">
    <source>
        <dbReference type="EMBL" id="WGW13580.1"/>
    </source>
</evidence>
<dbReference type="InterPro" id="IPR036388">
    <property type="entry name" value="WH-like_DNA-bd_sf"/>
</dbReference>
<gene>
    <name evidence="5" type="ORF">LWF01_07440</name>
</gene>
<dbReference type="Gene3D" id="1.10.10.10">
    <property type="entry name" value="Winged helix-like DNA-binding domain superfamily/Winged helix DNA-binding domain"/>
    <property type="match status" value="1"/>
</dbReference>
<evidence type="ECO:0000256" key="3">
    <source>
        <dbReference type="ARBA" id="ARBA00023163"/>
    </source>
</evidence>
<dbReference type="PANTHER" id="PTHR33154">
    <property type="entry name" value="TRANSCRIPTIONAL REGULATOR, ARSR FAMILY"/>
    <property type="match status" value="1"/>
</dbReference>
<keyword evidence="2" id="KW-0238">DNA-binding</keyword>
<accession>A0ABY8QZG5</accession>
<name>A0ABY8QZG5_9MICO</name>
<keyword evidence="1" id="KW-0805">Transcription regulation</keyword>
<evidence type="ECO:0000256" key="1">
    <source>
        <dbReference type="ARBA" id="ARBA00023015"/>
    </source>
</evidence>
<proteinExistence type="predicted"/>
<dbReference type="EMBL" id="CP090958">
    <property type="protein sequence ID" value="WGW13580.1"/>
    <property type="molecule type" value="Genomic_DNA"/>
</dbReference>
<dbReference type="SMART" id="SM00418">
    <property type="entry name" value="HTH_ARSR"/>
    <property type="match status" value="1"/>
</dbReference>
<dbReference type="CDD" id="cd00090">
    <property type="entry name" value="HTH_ARSR"/>
    <property type="match status" value="1"/>
</dbReference>
<dbReference type="PANTHER" id="PTHR33154:SF33">
    <property type="entry name" value="TRANSCRIPTIONAL REPRESSOR SDPR"/>
    <property type="match status" value="1"/>
</dbReference>
<evidence type="ECO:0000259" key="4">
    <source>
        <dbReference type="SMART" id="SM00418"/>
    </source>
</evidence>
<dbReference type="InterPro" id="IPR051081">
    <property type="entry name" value="HTH_MetalResp_TranReg"/>
</dbReference>
<dbReference type="Proteomes" id="UP001209083">
    <property type="component" value="Chromosome"/>
</dbReference>
<evidence type="ECO:0000313" key="6">
    <source>
        <dbReference type="Proteomes" id="UP001209083"/>
    </source>
</evidence>